<accession>A0A2U9R7B6</accession>
<dbReference type="EMBL" id="CP028775">
    <property type="protein sequence ID" value="AWU77016.1"/>
    <property type="molecule type" value="Genomic_DNA"/>
</dbReference>
<dbReference type="SUPFAM" id="SSF103481">
    <property type="entry name" value="Multidrug resistance efflux transporter EmrE"/>
    <property type="match status" value="1"/>
</dbReference>
<evidence type="ECO:0000256" key="3">
    <source>
        <dbReference type="ARBA" id="ARBA00022989"/>
    </source>
</evidence>
<feature type="transmembrane region" description="Helical" evidence="5">
    <location>
        <begin position="330"/>
        <end position="347"/>
    </location>
</feature>
<feature type="transmembrane region" description="Helical" evidence="5">
    <location>
        <begin position="16"/>
        <end position="35"/>
    </location>
</feature>
<feature type="transmembrane region" description="Helical" evidence="5">
    <location>
        <begin position="140"/>
        <end position="163"/>
    </location>
</feature>
<dbReference type="Pfam" id="PF16913">
    <property type="entry name" value="PUNUT"/>
    <property type="match status" value="1"/>
</dbReference>
<dbReference type="PANTHER" id="PTHR23051:SF0">
    <property type="entry name" value="SOLUTE CARRIER FAMILY 35 MEMBER F5"/>
    <property type="match status" value="1"/>
</dbReference>
<dbReference type="InterPro" id="IPR037185">
    <property type="entry name" value="EmrE-like"/>
</dbReference>
<dbReference type="GeneID" id="40384811"/>
<dbReference type="VEuPathDB" id="FungiDB:C5L36_0C09230"/>
<keyword evidence="7" id="KW-1185">Reference proteome</keyword>
<feature type="transmembrane region" description="Helical" evidence="5">
    <location>
        <begin position="240"/>
        <end position="264"/>
    </location>
</feature>
<feature type="transmembrane region" description="Helical" evidence="5">
    <location>
        <begin position="203"/>
        <end position="228"/>
    </location>
</feature>
<keyword evidence="4 5" id="KW-0472">Membrane</keyword>
<sequence length="358" mass="40794">MPGLVSQTKRTREWSLGLFFLCCVVVLWVLSSFLLNNLFEEKVYSKPFIITWFNTASFSLYLVPCYFRYWKPSPMEGNHDNLVPETSIGINNYGIEPLPEIIEESDDKLHPLTISETLKLSFCFCILWLMSNLLNNASLVYTSVSSQTILSSTSSFFTMLVGYLVNQETFNKTKIISLVGLLVGVICVTLNDKPQTADVTPFQTILIGDVLALLGALCYGIYSILLKLKVKDDSRMDMKLFFGFVGVFNTVLLWPSLLFVHYTGIERFQLPPSRNVWYVLLFNCAISFLADFLWARAMLLTSPLTVTVGLCLTIPLALMCDIIFKFKFNSPIYFFGAFLVCFSFYWINKHEKLDSENS</sequence>
<evidence type="ECO:0000256" key="4">
    <source>
        <dbReference type="ARBA" id="ARBA00023136"/>
    </source>
</evidence>
<reference evidence="6 7" key="1">
    <citation type="submission" date="2018-06" db="EMBL/GenBank/DDBJ databases">
        <title>Population genomics shows no distinction between pathogenic Candida krusei and environmental Pichia kudriavzevii: One species, four names.</title>
        <authorList>
            <person name="Douglass A.P."/>
            <person name="Offei B."/>
            <person name="Braun-Galleani S."/>
            <person name="Coughlan A.Y."/>
            <person name="Martos A."/>
            <person name="Ortiz-Merino R.A."/>
            <person name="Byrne K.P."/>
            <person name="Wolfe K.H."/>
        </authorList>
    </citation>
    <scope>NUCLEOTIDE SEQUENCE [LARGE SCALE GENOMIC DNA]</scope>
    <source>
        <strain evidence="6 7">CBS573</strain>
    </source>
</reference>
<evidence type="ECO:0000313" key="7">
    <source>
        <dbReference type="Proteomes" id="UP000249293"/>
    </source>
</evidence>
<protein>
    <recommendedName>
        <fullName evidence="8">Thiamine-repressible mitochondrial transport protein THI74</fullName>
    </recommendedName>
</protein>
<gene>
    <name evidence="6" type="ORF">C5L36_0C09230</name>
</gene>
<dbReference type="Proteomes" id="UP000249293">
    <property type="component" value="Chromosome 3"/>
</dbReference>
<evidence type="ECO:0000256" key="5">
    <source>
        <dbReference type="SAM" id="Phobius"/>
    </source>
</evidence>
<keyword evidence="2 5" id="KW-0812">Transmembrane</keyword>
<keyword evidence="3 5" id="KW-1133">Transmembrane helix</keyword>
<feature type="transmembrane region" description="Helical" evidence="5">
    <location>
        <begin position="117"/>
        <end position="134"/>
    </location>
</feature>
<organism evidence="6 7">
    <name type="scientific">Pichia kudriavzevii</name>
    <name type="common">Yeast</name>
    <name type="synonym">Issatchenkia orientalis</name>
    <dbReference type="NCBI Taxonomy" id="4909"/>
    <lineage>
        <taxon>Eukaryota</taxon>
        <taxon>Fungi</taxon>
        <taxon>Dikarya</taxon>
        <taxon>Ascomycota</taxon>
        <taxon>Saccharomycotina</taxon>
        <taxon>Pichiomycetes</taxon>
        <taxon>Pichiales</taxon>
        <taxon>Pichiaceae</taxon>
        <taxon>Pichia</taxon>
    </lineage>
</organism>
<comment type="subcellular location">
    <subcellularLocation>
        <location evidence="1">Membrane</location>
        <topology evidence="1">Multi-pass membrane protein</topology>
    </subcellularLocation>
</comment>
<dbReference type="OrthoDB" id="1436450at2759"/>
<evidence type="ECO:0000313" key="6">
    <source>
        <dbReference type="EMBL" id="AWU77016.1"/>
    </source>
</evidence>
<dbReference type="KEGG" id="pkz:C5L36_0C09230"/>
<evidence type="ECO:0000256" key="2">
    <source>
        <dbReference type="ARBA" id="ARBA00022692"/>
    </source>
</evidence>
<dbReference type="RefSeq" id="XP_029322493.1">
    <property type="nucleotide sequence ID" value="XM_029466633.1"/>
</dbReference>
<feature type="transmembrane region" description="Helical" evidence="5">
    <location>
        <begin position="306"/>
        <end position="324"/>
    </location>
</feature>
<evidence type="ECO:0008006" key="8">
    <source>
        <dbReference type="Google" id="ProtNLM"/>
    </source>
</evidence>
<name>A0A2U9R7B6_PICKU</name>
<feature type="transmembrane region" description="Helical" evidence="5">
    <location>
        <begin position="276"/>
        <end position="294"/>
    </location>
</feature>
<dbReference type="AlphaFoldDB" id="A0A2U9R7B6"/>
<feature type="transmembrane region" description="Helical" evidence="5">
    <location>
        <begin position="47"/>
        <end position="67"/>
    </location>
</feature>
<proteinExistence type="predicted"/>
<evidence type="ECO:0000256" key="1">
    <source>
        <dbReference type="ARBA" id="ARBA00004141"/>
    </source>
</evidence>
<dbReference type="PANTHER" id="PTHR23051">
    <property type="entry name" value="SOLUTE CARRIER FAMILY 35, MEMBER F5"/>
    <property type="match status" value="1"/>
</dbReference>
<feature type="transmembrane region" description="Helical" evidence="5">
    <location>
        <begin position="175"/>
        <end position="191"/>
    </location>
</feature>
<dbReference type="GO" id="GO:0000329">
    <property type="term" value="C:fungal-type vacuole membrane"/>
    <property type="evidence" value="ECO:0007669"/>
    <property type="project" value="TreeGrafter"/>
</dbReference>